<feature type="non-terminal residue" evidence="2">
    <location>
        <position position="586"/>
    </location>
</feature>
<name>A0ABN9YB14_9DINO</name>
<dbReference type="Proteomes" id="UP001189429">
    <property type="component" value="Unassembled WGS sequence"/>
</dbReference>
<feature type="transmembrane region" description="Helical" evidence="1">
    <location>
        <begin position="440"/>
        <end position="464"/>
    </location>
</feature>
<keyword evidence="1" id="KW-0812">Transmembrane</keyword>
<feature type="transmembrane region" description="Helical" evidence="1">
    <location>
        <begin position="348"/>
        <end position="369"/>
    </location>
</feature>
<keyword evidence="1" id="KW-1133">Transmembrane helix</keyword>
<proteinExistence type="predicted"/>
<evidence type="ECO:0000313" key="2">
    <source>
        <dbReference type="EMBL" id="CAK0909922.1"/>
    </source>
</evidence>
<feature type="transmembrane region" description="Helical" evidence="1">
    <location>
        <begin position="398"/>
        <end position="420"/>
    </location>
</feature>
<accession>A0ABN9YB14</accession>
<feature type="transmembrane region" description="Helical" evidence="1">
    <location>
        <begin position="257"/>
        <end position="279"/>
    </location>
</feature>
<evidence type="ECO:0000313" key="3">
    <source>
        <dbReference type="Proteomes" id="UP001189429"/>
    </source>
</evidence>
<dbReference type="EMBL" id="CAUYUJ010022284">
    <property type="protein sequence ID" value="CAK0909922.1"/>
    <property type="molecule type" value="Genomic_DNA"/>
</dbReference>
<feature type="transmembrane region" description="Helical" evidence="1">
    <location>
        <begin position="22"/>
        <end position="42"/>
    </location>
</feature>
<evidence type="ECO:0000256" key="1">
    <source>
        <dbReference type="SAM" id="Phobius"/>
    </source>
</evidence>
<reference evidence="2" key="1">
    <citation type="submission" date="2023-10" db="EMBL/GenBank/DDBJ databases">
        <authorList>
            <person name="Chen Y."/>
            <person name="Shah S."/>
            <person name="Dougan E. K."/>
            <person name="Thang M."/>
            <person name="Chan C."/>
        </authorList>
    </citation>
    <scope>NUCLEOTIDE SEQUENCE [LARGE SCALE GENOMIC DNA]</scope>
</reference>
<organism evidence="2 3">
    <name type="scientific">Prorocentrum cordatum</name>
    <dbReference type="NCBI Taxonomy" id="2364126"/>
    <lineage>
        <taxon>Eukaryota</taxon>
        <taxon>Sar</taxon>
        <taxon>Alveolata</taxon>
        <taxon>Dinophyceae</taxon>
        <taxon>Prorocentrales</taxon>
        <taxon>Prorocentraceae</taxon>
        <taxon>Prorocentrum</taxon>
    </lineage>
</organism>
<protein>
    <submittedName>
        <fullName evidence="2">Uncharacterized protein</fullName>
    </submittedName>
</protein>
<gene>
    <name evidence="2" type="ORF">PCOR1329_LOCUS84215</name>
</gene>
<keyword evidence="1" id="KW-0472">Membrane</keyword>
<comment type="caution">
    <text evidence="2">The sequence shown here is derived from an EMBL/GenBank/DDBJ whole genome shotgun (WGS) entry which is preliminary data.</text>
</comment>
<keyword evidence="3" id="KW-1185">Reference proteome</keyword>
<sequence>MHYVQGHDAKAADIPALRQRNAYFRGMPSAMIGVVIAVRYIMAYKVEELCLMMAIRFDANYGAQAESEFERVLMPPLSTIDHRGVQDLLVPLFREAGHLEEPRPRVVSEVHSLSEYFDRTPQWGALSEDIVTFDGFAAFIVEARETACTKAWNILSQNPMIDVALKWYKISTPSSLDIAVSKGARKEEIRLFKDGDGFRRFKGDAGRSGTRFMLGFAVGPLRQNLLYALFQFLTAAKAIAEQAPHFRSLRPLQKAMLYLHVVLDGVLSIGAVLISFIIVSGVSSWHNFVEKLEHSVVDIVSSQNLVSLTKWDQDTFHERITMPMIREALPELKPLLKDLHTPSADSEAFRLTVFIVCLAISHGFSVLILGTAVHDLQAILITPVASLGKGGRTRAKSVLAMAGKVGLLVVVYVRVCLILNTWSGFKTAVAFAFNSRLPFLGYSCMLIVMLFLLLASGWIAAAALEAAGQQVADAHETESWGYQLAQWPPSQCACADLRKKRRRRGQEGTRESALQQLMTQPLVTSYGACASSAARRRGDRGRPPRAGATLVPCDRACAPLAPCWSGRRLRHEKDSPISACTEGVLA</sequence>